<feature type="domain" description="Metallo-beta-lactamase" evidence="1">
    <location>
        <begin position="481"/>
        <end position="686"/>
    </location>
</feature>
<reference evidence="2 3" key="1">
    <citation type="submission" date="2022-05" db="EMBL/GenBank/DDBJ databases">
        <authorList>
            <consortium name="Genoscope - CEA"/>
            <person name="William W."/>
        </authorList>
    </citation>
    <scope>NUCLEOTIDE SEQUENCE [LARGE SCALE GENOMIC DNA]</scope>
</reference>
<feature type="domain" description="Metallo-beta-lactamase" evidence="1">
    <location>
        <begin position="118"/>
        <end position="327"/>
    </location>
</feature>
<evidence type="ECO:0000313" key="2">
    <source>
        <dbReference type="EMBL" id="CAH3112397.1"/>
    </source>
</evidence>
<keyword evidence="3" id="KW-1185">Reference proteome</keyword>
<dbReference type="Proteomes" id="UP001159428">
    <property type="component" value="Unassembled WGS sequence"/>
</dbReference>
<dbReference type="Pfam" id="PF12706">
    <property type="entry name" value="Lactamase_B_2"/>
    <property type="match status" value="3"/>
</dbReference>
<dbReference type="GO" id="GO:0070291">
    <property type="term" value="P:N-acylethanolamine metabolic process"/>
    <property type="evidence" value="ECO:0007669"/>
    <property type="project" value="TreeGrafter"/>
</dbReference>
<proteinExistence type="predicted"/>
<dbReference type="EMBL" id="CALNXJ010000013">
    <property type="protein sequence ID" value="CAH3112397.1"/>
    <property type="molecule type" value="Genomic_DNA"/>
</dbReference>
<organism evidence="2 3">
    <name type="scientific">Pocillopora meandrina</name>
    <dbReference type="NCBI Taxonomy" id="46732"/>
    <lineage>
        <taxon>Eukaryota</taxon>
        <taxon>Metazoa</taxon>
        <taxon>Cnidaria</taxon>
        <taxon>Anthozoa</taxon>
        <taxon>Hexacorallia</taxon>
        <taxon>Scleractinia</taxon>
        <taxon>Astrocoeniina</taxon>
        <taxon>Pocilloporidae</taxon>
        <taxon>Pocillopora</taxon>
    </lineage>
</organism>
<dbReference type="GO" id="GO:0005737">
    <property type="term" value="C:cytoplasm"/>
    <property type="evidence" value="ECO:0007669"/>
    <property type="project" value="TreeGrafter"/>
</dbReference>
<dbReference type="GO" id="GO:0070292">
    <property type="term" value="P:N-acylphosphatidylethanolamine metabolic process"/>
    <property type="evidence" value="ECO:0007669"/>
    <property type="project" value="TreeGrafter"/>
</dbReference>
<dbReference type="PANTHER" id="PTHR15032:SF4">
    <property type="entry name" value="N-ACYL-PHOSPHATIDYLETHANOLAMINE-HYDROLYZING PHOSPHOLIPASE D"/>
    <property type="match status" value="1"/>
</dbReference>
<feature type="domain" description="Metallo-beta-lactamase" evidence="1">
    <location>
        <begin position="857"/>
        <end position="1062"/>
    </location>
</feature>
<protein>
    <recommendedName>
        <fullName evidence="1">Metallo-beta-lactamase domain-containing protein</fullName>
    </recommendedName>
</protein>
<dbReference type="Gene3D" id="3.60.15.10">
    <property type="entry name" value="Ribonuclease Z/Hydroxyacylglutathione hydrolase-like"/>
    <property type="match status" value="3"/>
</dbReference>
<dbReference type="InterPro" id="IPR036866">
    <property type="entry name" value="RibonucZ/Hydroxyglut_hydro"/>
</dbReference>
<comment type="caution">
    <text evidence="2">The sequence shown here is derived from an EMBL/GenBank/DDBJ whole genome shotgun (WGS) entry which is preliminary data.</text>
</comment>
<name>A0AAU9WF96_9CNID</name>
<evidence type="ECO:0000313" key="3">
    <source>
        <dbReference type="Proteomes" id="UP001159428"/>
    </source>
</evidence>
<sequence length="1111" mass="126768">MAMRKSSVDQFFDDKVEQEKESETLQRAVQVNGRYVDPWGTAHMPSLFEVLRWKMTEKNERGVRGSWKELFRFNTEELEQNLPVLTLDSTVLSSPPSDNIQVTWLGHASVLVQMDGFNILADPILNSYCGPTQLFSMTRYRPAPCTVNELPRIDAVCISHDHYDHLDVKTVKELHQRFGDQLKWYVPNGLKSWMASSGCKNAVELEWWEEAELSKKTDAEIQSHSTVKFVFTPTQHWCRRSATDKNQVLWGSWTILGPKHRFFFAGDTGYCKGFKQIGKRFGPFDFAAIPIGAYKPRWFAQFAHVDPKEAVCIHEDVQSHCSLGIHWGTFPTGKEHYMDPPKDLSEALKEKEIPEDSFFIMKHGETRLQTMGSQLEKQDDKIAGNEEYPEAIRENGIFKIPWGGTNPSGLTALKWFMTSTNRSGLPGFMVSSFYNYDNEELNTNLPVLSPNKAALNSPPPDGLQVTWIGHATVLVQMDGLNILTDPVFNSYCGMTRMVGVKRYRPLPCTVDELPDIDAVCISHNHYDHLDHTTVCDLNKKFGNKIHWYVPMGLHKWMSDCGCENVVELQWWNEHSHPKFTDQDKAVKFAFTPAQHWCRRGINDNNKVLWGSWSIIGPQHRFFFAGDTGYCHIFKQIGKRYGPFDLAAIPIGAYAPRGLMQFQHVDPQEAVEIHEDVQSNFSLGIHWGTFNLSYEHYLDPPKELSATLDRKGIPQTEFHTIKHGETKVISSEVTKQAQARRSAVTTATSIERENAKLFYDSTEYPKAKKVNGRFVLPWSGSRLPSMLVAAQWFLGSPNNSSVPGGGLKDFFQFDDKKLDRTLPVLKPNKARLESPASNSIQLTWIGHATVLVQMEGLNILIDPVFSDYCGAVQGFGVKRYRPAPCTVDELPEIDAVCISHNHYDHLDYNSVCKLNKRFGHKLLWYVPMGLRPWMKNCGCNNVFELEWWDELSHPNFTKDEKAVKFAFTPAQHWCRRGLNDTNEVLWGSWSIVGPQNRFFFAGDSGYCHIFKQIGERYGPFDLAAIPIGAYEPRGLMSFQHVNPQEAVEIHQDVKSNSSVAIHWGTFNLSYEHYLDPPRKLIETLDMKGIPRAEFHTIKHGETKVVKRSQESD</sequence>
<dbReference type="InterPro" id="IPR001279">
    <property type="entry name" value="Metallo-B-lactamas"/>
</dbReference>
<dbReference type="AlphaFoldDB" id="A0AAU9WF96"/>
<dbReference type="GO" id="GO:0070290">
    <property type="term" value="F:N-acylphosphatidylethanolamine-specific phospholipase D activity"/>
    <property type="evidence" value="ECO:0007669"/>
    <property type="project" value="TreeGrafter"/>
</dbReference>
<accession>A0AAU9WF96</accession>
<dbReference type="PANTHER" id="PTHR15032">
    <property type="entry name" value="N-ACYL-PHOSPHATIDYLETHANOLAMINE-HYDROLYZING PHOSPHOLIPASE D"/>
    <property type="match status" value="1"/>
</dbReference>
<evidence type="ECO:0000259" key="1">
    <source>
        <dbReference type="Pfam" id="PF12706"/>
    </source>
</evidence>
<gene>
    <name evidence="2" type="ORF">PMEA_00005143</name>
</gene>
<dbReference type="SUPFAM" id="SSF56281">
    <property type="entry name" value="Metallo-hydrolase/oxidoreductase"/>
    <property type="match status" value="3"/>
</dbReference>